<dbReference type="InterPro" id="IPR002477">
    <property type="entry name" value="Peptidoglycan-bd-like"/>
</dbReference>
<dbReference type="EMBL" id="FQUE01000008">
    <property type="protein sequence ID" value="SHF57505.1"/>
    <property type="molecule type" value="Genomic_DNA"/>
</dbReference>
<name>A0A1M5CRZ9_LOKAT</name>
<dbReference type="InterPro" id="IPR036365">
    <property type="entry name" value="PGBD-like_sf"/>
</dbReference>
<evidence type="ECO:0000259" key="1">
    <source>
        <dbReference type="Pfam" id="PF01471"/>
    </source>
</evidence>
<evidence type="ECO:0000313" key="3">
    <source>
        <dbReference type="Proteomes" id="UP000183987"/>
    </source>
</evidence>
<accession>A0A1M5CRZ9</accession>
<feature type="domain" description="Peptidoglycan binding-like" evidence="1">
    <location>
        <begin position="7"/>
        <end position="59"/>
    </location>
</feature>
<sequence length="229" mass="24157">MTGPVTIRMVQAALAAQGFDAGPVDGVRGRRTIAALKAFQREAGLAATGLLDRSTAEALLGAEAAAAVLPDATPWMDTAARMMGLHESLDNAAVAAFLVSDGGTAGDPAQVPWCADFVQTCIALSLPEEPLPVNPYASLAWAGFGNPVDPCFGAILCLWRESPDSWKGHVGFCVEVRADHVLLRGGNQSDAICEKWIALRFLRPGGSRWPRTALPPVAVSGERRSVNLR</sequence>
<gene>
    <name evidence="2" type="ORF">SAMN05444339_10870</name>
</gene>
<dbReference type="Pfam" id="PF01471">
    <property type="entry name" value="PG_binding_1"/>
    <property type="match status" value="1"/>
</dbReference>
<dbReference type="STRING" id="366533.SAMN05444339_10870"/>
<dbReference type="InterPro" id="IPR036366">
    <property type="entry name" value="PGBDSf"/>
</dbReference>
<dbReference type="RefSeq" id="WP_084114445.1">
    <property type="nucleotide sequence ID" value="NZ_FQUE01000008.1"/>
</dbReference>
<dbReference type="OrthoDB" id="5395100at2"/>
<dbReference type="AlphaFoldDB" id="A0A1M5CRZ9"/>
<protein>
    <submittedName>
        <fullName evidence="2">Putative peptidoglycan binding domain-containing protein</fullName>
    </submittedName>
</protein>
<keyword evidence="3" id="KW-1185">Reference proteome</keyword>
<organism evidence="2 3">
    <name type="scientific">Loktanella atrilutea</name>
    <dbReference type="NCBI Taxonomy" id="366533"/>
    <lineage>
        <taxon>Bacteria</taxon>
        <taxon>Pseudomonadati</taxon>
        <taxon>Pseudomonadota</taxon>
        <taxon>Alphaproteobacteria</taxon>
        <taxon>Rhodobacterales</taxon>
        <taxon>Roseobacteraceae</taxon>
        <taxon>Loktanella</taxon>
    </lineage>
</organism>
<proteinExistence type="predicted"/>
<evidence type="ECO:0000313" key="2">
    <source>
        <dbReference type="EMBL" id="SHF57505.1"/>
    </source>
</evidence>
<dbReference type="Proteomes" id="UP000183987">
    <property type="component" value="Unassembled WGS sequence"/>
</dbReference>
<dbReference type="Gene3D" id="1.10.101.10">
    <property type="entry name" value="PGBD-like superfamily/PGBD"/>
    <property type="match status" value="1"/>
</dbReference>
<reference evidence="3" key="1">
    <citation type="submission" date="2016-11" db="EMBL/GenBank/DDBJ databases">
        <authorList>
            <person name="Varghese N."/>
            <person name="Submissions S."/>
        </authorList>
    </citation>
    <scope>NUCLEOTIDE SEQUENCE [LARGE SCALE GENOMIC DNA]</scope>
    <source>
        <strain evidence="3">DSM 29326</strain>
    </source>
</reference>
<dbReference type="SUPFAM" id="SSF47090">
    <property type="entry name" value="PGBD-like"/>
    <property type="match status" value="1"/>
</dbReference>